<sequence length="102" mass="11454">MKKRKNHSPEFKAKVALEAIREELTLAELSKKYGVHPTQIGTWKRAAIENMSTAFTRRGSAPEQVSAADVDKLHSKIGQLVVERDFLAEASHQLLGTRGKKW</sequence>
<dbReference type="STRING" id="53501.SAMN04488043_101283"/>
<dbReference type="EMBL" id="CYSA01000026">
    <property type="protein sequence ID" value="CUH67385.1"/>
    <property type="molecule type" value="Genomic_DNA"/>
</dbReference>
<keyword evidence="2" id="KW-1185">Reference proteome</keyword>
<name>A0A0P1G5G6_THAGE</name>
<dbReference type="InterPro" id="IPR002514">
    <property type="entry name" value="Transposase_8"/>
</dbReference>
<protein>
    <submittedName>
        <fullName evidence="1">Transposase</fullName>
    </submittedName>
</protein>
<gene>
    <name evidence="1" type="ORF">TG4357_02976</name>
</gene>
<dbReference type="GO" id="GO:0043565">
    <property type="term" value="F:sequence-specific DNA binding"/>
    <property type="evidence" value="ECO:0007669"/>
    <property type="project" value="InterPro"/>
</dbReference>
<proteinExistence type="predicted"/>
<evidence type="ECO:0000313" key="2">
    <source>
        <dbReference type="Proteomes" id="UP000051587"/>
    </source>
</evidence>
<dbReference type="OrthoDB" id="9803878at2"/>
<accession>A0A0P1G5G6</accession>
<dbReference type="Gene3D" id="1.10.10.10">
    <property type="entry name" value="Winged helix-like DNA-binding domain superfamily/Winged helix DNA-binding domain"/>
    <property type="match status" value="1"/>
</dbReference>
<dbReference type="AlphaFoldDB" id="A0A0P1G5G6"/>
<dbReference type="InterPro" id="IPR036388">
    <property type="entry name" value="WH-like_DNA-bd_sf"/>
</dbReference>
<dbReference type="InterPro" id="IPR010921">
    <property type="entry name" value="Trp_repressor/repl_initiator"/>
</dbReference>
<dbReference type="Pfam" id="PF01527">
    <property type="entry name" value="HTH_Tnp_1"/>
    <property type="match status" value="1"/>
</dbReference>
<organism evidence="1 2">
    <name type="scientific">Thalassovita gelatinovora</name>
    <name type="common">Thalassobius gelatinovorus</name>
    <dbReference type="NCBI Taxonomy" id="53501"/>
    <lineage>
        <taxon>Bacteria</taxon>
        <taxon>Pseudomonadati</taxon>
        <taxon>Pseudomonadota</taxon>
        <taxon>Alphaproteobacteria</taxon>
        <taxon>Rhodobacterales</taxon>
        <taxon>Roseobacteraceae</taxon>
        <taxon>Thalassovita</taxon>
    </lineage>
</organism>
<reference evidence="1 2" key="1">
    <citation type="submission" date="2015-09" db="EMBL/GenBank/DDBJ databases">
        <authorList>
            <consortium name="Swine Surveillance"/>
        </authorList>
    </citation>
    <scope>NUCLEOTIDE SEQUENCE [LARGE SCALE GENOMIC DNA]</scope>
    <source>
        <strain evidence="1 2">CECT 4357</strain>
    </source>
</reference>
<dbReference type="SUPFAM" id="SSF48295">
    <property type="entry name" value="TrpR-like"/>
    <property type="match status" value="1"/>
</dbReference>
<dbReference type="GO" id="GO:0004803">
    <property type="term" value="F:transposase activity"/>
    <property type="evidence" value="ECO:0007669"/>
    <property type="project" value="InterPro"/>
</dbReference>
<dbReference type="Proteomes" id="UP000051587">
    <property type="component" value="Unassembled WGS sequence"/>
</dbReference>
<dbReference type="RefSeq" id="WP_058263679.1">
    <property type="nucleotide sequence ID" value="NZ_CP051181.1"/>
</dbReference>
<evidence type="ECO:0000313" key="1">
    <source>
        <dbReference type="EMBL" id="CUH67385.1"/>
    </source>
</evidence>
<dbReference type="GO" id="GO:0006313">
    <property type="term" value="P:DNA transposition"/>
    <property type="evidence" value="ECO:0007669"/>
    <property type="project" value="InterPro"/>
</dbReference>